<protein>
    <recommendedName>
        <fullName evidence="1">YspA cpYpsA-related SLOG domain-containing protein</fullName>
    </recommendedName>
</protein>
<organism evidence="2 3">
    <name type="scientific">Variovorax soli</name>
    <dbReference type="NCBI Taxonomy" id="376815"/>
    <lineage>
        <taxon>Bacteria</taxon>
        <taxon>Pseudomonadati</taxon>
        <taxon>Pseudomonadota</taxon>
        <taxon>Betaproteobacteria</taxon>
        <taxon>Burkholderiales</taxon>
        <taxon>Comamonadaceae</taxon>
        <taxon>Variovorax</taxon>
    </lineage>
</organism>
<accession>A0ABU1NNT3</accession>
<feature type="domain" description="YspA cpYpsA-related SLOG" evidence="1">
    <location>
        <begin position="1"/>
        <end position="66"/>
    </location>
</feature>
<dbReference type="Proteomes" id="UP001184230">
    <property type="component" value="Unassembled WGS sequence"/>
</dbReference>
<dbReference type="InterPro" id="IPR019627">
    <property type="entry name" value="YAcAr"/>
</dbReference>
<dbReference type="Pfam" id="PF10686">
    <property type="entry name" value="YAcAr"/>
    <property type="match status" value="1"/>
</dbReference>
<reference evidence="2 3" key="1">
    <citation type="submission" date="2023-07" db="EMBL/GenBank/DDBJ databases">
        <title>Sorghum-associated microbial communities from plants grown in Nebraska, USA.</title>
        <authorList>
            <person name="Schachtman D."/>
        </authorList>
    </citation>
    <scope>NUCLEOTIDE SEQUENCE [LARGE SCALE GENOMIC DNA]</scope>
    <source>
        <strain evidence="2 3">DS1781</strain>
    </source>
</reference>
<evidence type="ECO:0000259" key="1">
    <source>
        <dbReference type="Pfam" id="PF10686"/>
    </source>
</evidence>
<dbReference type="EMBL" id="JAVDRF010000021">
    <property type="protein sequence ID" value="MDR6539666.1"/>
    <property type="molecule type" value="Genomic_DNA"/>
</dbReference>
<comment type="caution">
    <text evidence="2">The sequence shown here is derived from an EMBL/GenBank/DDBJ whole genome shotgun (WGS) entry which is preliminary data.</text>
</comment>
<dbReference type="RefSeq" id="WP_309907560.1">
    <property type="nucleotide sequence ID" value="NZ_JAVDRF010000021.1"/>
</dbReference>
<gene>
    <name evidence="2" type="ORF">J2739_005468</name>
</gene>
<evidence type="ECO:0000313" key="2">
    <source>
        <dbReference type="EMBL" id="MDR6539666.1"/>
    </source>
</evidence>
<sequence>MRVLVCGGRYYDDWAFIVNALDRVHAHKPVTLLIEGGTTGADILARRWAIARGIEVATYRADWDRYQDRAVPIRNSQMLREGRPQLIVAFKGGRGTTHMVTIAAAALVPVLKTWRLAGQSGPA</sequence>
<name>A0ABU1NNT3_9BURK</name>
<evidence type="ECO:0000313" key="3">
    <source>
        <dbReference type="Proteomes" id="UP001184230"/>
    </source>
</evidence>
<keyword evidence="3" id="KW-1185">Reference proteome</keyword>
<proteinExistence type="predicted"/>